<gene>
    <name evidence="1" type="ORF">WKI67_00600</name>
</gene>
<sequence>MSSNLASRPGGGAAAPTDGDNRYKAVQHKLRTLGQAMDLVAGELEALLRRMRTNAERAQGLAVDIANAELDKKFVEMTNQVSTALGGAAVEARKLNESAQEVSGLTHDSARTHARLYEALDDIRSSRKERTPKPGFFAR</sequence>
<keyword evidence="2" id="KW-1185">Reference proteome</keyword>
<proteinExistence type="predicted"/>
<dbReference type="EMBL" id="JBBKAJ010000002">
    <property type="protein sequence ID" value="MEJ8632002.1"/>
    <property type="molecule type" value="Genomic_DNA"/>
</dbReference>
<reference evidence="1" key="1">
    <citation type="submission" date="2024-03" db="EMBL/GenBank/DDBJ databases">
        <title>Novel Streptomyces species of biotechnological and ecological value are a feature of Machair soil.</title>
        <authorList>
            <person name="Prole J.R."/>
            <person name="Goodfellow M."/>
            <person name="Allenby N."/>
            <person name="Ward A.C."/>
        </authorList>
    </citation>
    <scope>NUCLEOTIDE SEQUENCE</scope>
    <source>
        <strain evidence="1">MS2.AVA.5</strain>
    </source>
</reference>
<evidence type="ECO:0000313" key="1">
    <source>
        <dbReference type="EMBL" id="MEJ8632002.1"/>
    </source>
</evidence>
<organism evidence="1 2">
    <name type="scientific">Streptomyces achmelvichensis</name>
    <dbReference type="NCBI Taxonomy" id="3134111"/>
    <lineage>
        <taxon>Bacteria</taxon>
        <taxon>Bacillati</taxon>
        <taxon>Actinomycetota</taxon>
        <taxon>Actinomycetes</taxon>
        <taxon>Kitasatosporales</taxon>
        <taxon>Streptomycetaceae</taxon>
        <taxon>Streptomyces</taxon>
    </lineage>
</organism>
<protein>
    <submittedName>
        <fullName evidence="1">Conjugal transfer protein TraB</fullName>
    </submittedName>
</protein>
<accession>A0ACC6PKP1</accession>
<name>A0ACC6PKP1_9ACTN</name>
<dbReference type="Proteomes" id="UP001377168">
    <property type="component" value="Unassembled WGS sequence"/>
</dbReference>
<evidence type="ECO:0000313" key="2">
    <source>
        <dbReference type="Proteomes" id="UP001377168"/>
    </source>
</evidence>
<comment type="caution">
    <text evidence="1">The sequence shown here is derived from an EMBL/GenBank/DDBJ whole genome shotgun (WGS) entry which is preliminary data.</text>
</comment>